<feature type="region of interest" description="Disordered" evidence="1">
    <location>
        <begin position="596"/>
        <end position="647"/>
    </location>
</feature>
<dbReference type="EMBL" id="VNIM01000030">
    <property type="protein sequence ID" value="TVV74633.1"/>
    <property type="molecule type" value="Genomic_DNA"/>
</dbReference>
<comment type="caution">
    <text evidence="3">The sequence shown here is derived from an EMBL/GenBank/DDBJ whole genome shotgun (WGS) entry which is preliminary data.</text>
</comment>
<dbReference type="Proteomes" id="UP000318681">
    <property type="component" value="Unassembled WGS sequence"/>
</dbReference>
<feature type="compositionally biased region" description="Basic and acidic residues" evidence="1">
    <location>
        <begin position="614"/>
        <end position="627"/>
    </location>
</feature>
<dbReference type="InterPro" id="IPR041578">
    <property type="entry name" value="PIN_8"/>
</dbReference>
<keyword evidence="4" id="KW-1185">Reference proteome</keyword>
<evidence type="ECO:0000313" key="3">
    <source>
        <dbReference type="EMBL" id="TVV74633.1"/>
    </source>
</evidence>
<sequence length="647" mass="70190">MLIPLQVEPAEDFLTRAAAAIADAGTHIYVDTSLTMWLTAIGPASRAAFIDWTSGIIGRIHVPAWTIQEYYRHHRSKTLTKDIGEQCEAVAKATSDFRSKIRLIADGPLLPGEPESAFLQRVDAVQTELRALATAAERWNYEGASAEVIGWMNAHALDTSGIFARFGRLKEAGAARYAHDVPPGYEDRRKDLNKYGDLLFWQDVVADARRRKAARVIVLTRDRKEDWYGSAPEPEVGPALRRLKSRWEPVPSPHPMLSFELRTQSGCDLLLLDELYLGAVLWRADKRRFGRFAAVALSMSADKLSRELAPSTSVHVRAAARQVDDRISLAQALALVRGALEQEPDAAQLGILAAFEGDAMVAEQALKGLTPDWVGIQEGIPLASFSRRVFDLADPAQPFATQAARQLLDTVDQTDAEHASAVVGGMLTAAYYKDASPRNRPGGNLLQEVFAWAVDPGCERILKVLANRLRSMQSAGFVLPDAVATSLEVRLEASAVVATVPPTLGQLYLGAQAILTGQAVGDETRLRDLLTDREEASVGEIVDAVARHYGVPLVSLAIVESADGETWRIGETTGLERFGPVSQPIRGNAAPVEDLAGAAKEAETPIQAGAEPGPEGHGEDIDQREGSNGDEGQNDDDDDDDYVGEEE</sequence>
<dbReference type="RefSeq" id="WP_145150423.1">
    <property type="nucleotide sequence ID" value="NZ_VNIM01000030.1"/>
</dbReference>
<dbReference type="AlphaFoldDB" id="A0A558R5H5"/>
<evidence type="ECO:0000259" key="2">
    <source>
        <dbReference type="Pfam" id="PF18476"/>
    </source>
</evidence>
<accession>A0A558R5H5</accession>
<protein>
    <recommendedName>
        <fullName evidence="2">PIN like domain-containing protein</fullName>
    </recommendedName>
</protein>
<feature type="compositionally biased region" description="Acidic residues" evidence="1">
    <location>
        <begin position="632"/>
        <end position="647"/>
    </location>
</feature>
<name>A0A558R5H5_9SPHN</name>
<evidence type="ECO:0000256" key="1">
    <source>
        <dbReference type="SAM" id="MobiDB-lite"/>
    </source>
</evidence>
<dbReference type="OrthoDB" id="9182727at2"/>
<evidence type="ECO:0000313" key="4">
    <source>
        <dbReference type="Proteomes" id="UP000318681"/>
    </source>
</evidence>
<proteinExistence type="predicted"/>
<gene>
    <name evidence="3" type="ORF">FOY91_09265</name>
</gene>
<organism evidence="3 4">
    <name type="scientific">Alterirhizorhabdus solaris</name>
    <dbReference type="NCBI Taxonomy" id="2529389"/>
    <lineage>
        <taxon>Bacteria</taxon>
        <taxon>Pseudomonadati</taxon>
        <taxon>Pseudomonadota</taxon>
        <taxon>Alphaproteobacteria</taxon>
        <taxon>Sphingomonadales</taxon>
        <taxon>Rhizorhabdaceae</taxon>
        <taxon>Alterirhizorhabdus</taxon>
    </lineage>
</organism>
<reference evidence="3 4" key="1">
    <citation type="submission" date="2019-07" db="EMBL/GenBank/DDBJ databases">
        <title>Sphingomonas solaris sp. nov., isolated from a solar panel from Boston, Massachusetts.</title>
        <authorList>
            <person name="Tanner K."/>
            <person name="Pascual J."/>
            <person name="Mancuso C."/>
            <person name="Pereto J."/>
            <person name="Khalil A."/>
            <person name="Vilanova C."/>
        </authorList>
    </citation>
    <scope>NUCLEOTIDE SEQUENCE [LARGE SCALE GENOMIC DNA]</scope>
    <source>
        <strain evidence="3 4">R4DWN</strain>
    </source>
</reference>
<dbReference type="Pfam" id="PF18476">
    <property type="entry name" value="PIN_8"/>
    <property type="match status" value="1"/>
</dbReference>
<feature type="domain" description="PIN like" evidence="2">
    <location>
        <begin position="28"/>
        <end position="238"/>
    </location>
</feature>